<comment type="caution">
    <text evidence="1">The sequence shown here is derived from an EMBL/GenBank/DDBJ whole genome shotgun (WGS) entry which is preliminary data.</text>
</comment>
<proteinExistence type="predicted"/>
<sequence>MSHNCWCSLGRHFGLYAHDRRTCSPLPPRCSLRPSGDSFKRIAAGGFQLEYYESFVVGASGQCQGEAGRVHGEHGEGRVPGVWSWSPPAVMM</sequence>
<keyword evidence="2" id="KW-1185">Reference proteome</keyword>
<evidence type="ECO:0000313" key="2">
    <source>
        <dbReference type="Proteomes" id="UP000324222"/>
    </source>
</evidence>
<name>A0A5B7HLI3_PORTR</name>
<gene>
    <name evidence="1" type="ORF">E2C01_063797</name>
</gene>
<dbReference type="EMBL" id="VSRR010029649">
    <property type="protein sequence ID" value="MPC69568.1"/>
    <property type="molecule type" value="Genomic_DNA"/>
</dbReference>
<dbReference type="Proteomes" id="UP000324222">
    <property type="component" value="Unassembled WGS sequence"/>
</dbReference>
<accession>A0A5B7HLI3</accession>
<protein>
    <submittedName>
        <fullName evidence="1">Uncharacterized protein</fullName>
    </submittedName>
</protein>
<dbReference type="AlphaFoldDB" id="A0A5B7HLI3"/>
<evidence type="ECO:0000313" key="1">
    <source>
        <dbReference type="EMBL" id="MPC69568.1"/>
    </source>
</evidence>
<reference evidence="1 2" key="1">
    <citation type="submission" date="2019-05" db="EMBL/GenBank/DDBJ databases">
        <title>Another draft genome of Portunus trituberculatus and its Hox gene families provides insights of decapod evolution.</title>
        <authorList>
            <person name="Jeong J.-H."/>
            <person name="Song I."/>
            <person name="Kim S."/>
            <person name="Choi T."/>
            <person name="Kim D."/>
            <person name="Ryu S."/>
            <person name="Kim W."/>
        </authorList>
    </citation>
    <scope>NUCLEOTIDE SEQUENCE [LARGE SCALE GENOMIC DNA]</scope>
    <source>
        <tissue evidence="1">Muscle</tissue>
    </source>
</reference>
<organism evidence="1 2">
    <name type="scientific">Portunus trituberculatus</name>
    <name type="common">Swimming crab</name>
    <name type="synonym">Neptunus trituberculatus</name>
    <dbReference type="NCBI Taxonomy" id="210409"/>
    <lineage>
        <taxon>Eukaryota</taxon>
        <taxon>Metazoa</taxon>
        <taxon>Ecdysozoa</taxon>
        <taxon>Arthropoda</taxon>
        <taxon>Crustacea</taxon>
        <taxon>Multicrustacea</taxon>
        <taxon>Malacostraca</taxon>
        <taxon>Eumalacostraca</taxon>
        <taxon>Eucarida</taxon>
        <taxon>Decapoda</taxon>
        <taxon>Pleocyemata</taxon>
        <taxon>Brachyura</taxon>
        <taxon>Eubrachyura</taxon>
        <taxon>Portunoidea</taxon>
        <taxon>Portunidae</taxon>
        <taxon>Portuninae</taxon>
        <taxon>Portunus</taxon>
    </lineage>
</organism>